<name>A0A233V3W2_FINMA</name>
<keyword evidence="5" id="KW-0694">RNA-binding</keyword>
<dbReference type="RefSeq" id="WP_094205906.1">
    <property type="nucleotide sequence ID" value="NZ_NDYC01000026.1"/>
</dbReference>
<proteinExistence type="inferred from homology"/>
<dbReference type="EMBL" id="NDYC01000026">
    <property type="protein sequence ID" value="OXZ27079.1"/>
    <property type="molecule type" value="Genomic_DNA"/>
</dbReference>
<dbReference type="Proteomes" id="UP000215413">
    <property type="component" value="Unassembled WGS sequence"/>
</dbReference>
<evidence type="ECO:0000256" key="4">
    <source>
        <dbReference type="ARBA" id="ARBA00033164"/>
    </source>
</evidence>
<protein>
    <recommendedName>
        <fullName evidence="3">RNA pseudouridylate synthase</fullName>
    </recommendedName>
    <alternativeName>
        <fullName evidence="4">RNA-uridine isomerase</fullName>
    </alternativeName>
</protein>
<dbReference type="InterPro" id="IPR020103">
    <property type="entry name" value="PsdUridine_synth_cat_dom_sf"/>
</dbReference>
<feature type="domain" description="Pseudouridine synthase RsuA/RluA-like" evidence="6">
    <location>
        <begin position="82"/>
        <end position="219"/>
    </location>
</feature>
<dbReference type="PROSITE" id="PS50889">
    <property type="entry name" value="S4"/>
    <property type="match status" value="1"/>
</dbReference>
<dbReference type="Pfam" id="PF00849">
    <property type="entry name" value="PseudoU_synth_2"/>
    <property type="match status" value="1"/>
</dbReference>
<dbReference type="Gene3D" id="3.30.2350.10">
    <property type="entry name" value="Pseudouridine synthase"/>
    <property type="match status" value="1"/>
</dbReference>
<dbReference type="InterPro" id="IPR050188">
    <property type="entry name" value="RluA_PseudoU_synthase"/>
</dbReference>
<dbReference type="PANTHER" id="PTHR21600:SF44">
    <property type="entry name" value="RIBOSOMAL LARGE SUBUNIT PSEUDOURIDINE SYNTHASE D"/>
    <property type="match status" value="1"/>
</dbReference>
<evidence type="ECO:0000256" key="3">
    <source>
        <dbReference type="ARBA" id="ARBA00031870"/>
    </source>
</evidence>
<evidence type="ECO:0000256" key="5">
    <source>
        <dbReference type="PROSITE-ProRule" id="PRU00182"/>
    </source>
</evidence>
<dbReference type="InterPro" id="IPR006145">
    <property type="entry name" value="PsdUridine_synth_RsuA/RluA"/>
</dbReference>
<dbReference type="SUPFAM" id="SSF55120">
    <property type="entry name" value="Pseudouridine synthase"/>
    <property type="match status" value="1"/>
</dbReference>
<evidence type="ECO:0000259" key="6">
    <source>
        <dbReference type="Pfam" id="PF00849"/>
    </source>
</evidence>
<dbReference type="GO" id="GO:0003723">
    <property type="term" value="F:RNA binding"/>
    <property type="evidence" value="ECO:0007669"/>
    <property type="project" value="UniProtKB-KW"/>
</dbReference>
<reference evidence="8" key="1">
    <citation type="submission" date="2017-04" db="EMBL/GenBank/DDBJ databases">
        <title>Finegoldia magna isolated from orthopedic joint implant-associated infections.</title>
        <authorList>
            <person name="Bjorklund S."/>
            <person name="Bruggemann H."/>
            <person name="Jensen A."/>
            <person name="Hellmark B."/>
            <person name="Soderquist B."/>
        </authorList>
    </citation>
    <scope>NUCLEOTIDE SEQUENCE [LARGE SCALE GENOMIC DNA]</scope>
    <source>
        <strain evidence="8">CCUG 54800</strain>
    </source>
</reference>
<sequence>MKQISFDVDKKIRLDEFLKSNHISKNLFLSIYKDDIFINGKHAKRNSKLKPGDKVTINLRDEENNYKPIKLYIEVLYEDDDIFVLNKPDKLTMNTDGEESLANFVYYLFKQRNINQKVRFISRLDQDTSGVVMVAKNKIAQAYYQKNSFEKKYLAIVKGNPKNQKIELNLKRDGIKTEVDENGKNSVTILQNLKNYGDYSLVSLKLVTGRTHQIRVSMEYINCPIVADSLYGEKIEGFSQMLHANEIEFVDMKRNKHIITTEIPQRFNKFLNN</sequence>
<dbReference type="AlphaFoldDB" id="A0A233V3W2"/>
<accession>A0A233V3W2</accession>
<dbReference type="CDD" id="cd00165">
    <property type="entry name" value="S4"/>
    <property type="match status" value="1"/>
</dbReference>
<comment type="similarity">
    <text evidence="2">Belongs to the pseudouridine synthase RluA family.</text>
</comment>
<dbReference type="GO" id="GO:0009982">
    <property type="term" value="F:pseudouridine synthase activity"/>
    <property type="evidence" value="ECO:0007669"/>
    <property type="project" value="InterPro"/>
</dbReference>
<dbReference type="GO" id="GO:0140098">
    <property type="term" value="F:catalytic activity, acting on RNA"/>
    <property type="evidence" value="ECO:0007669"/>
    <property type="project" value="UniProtKB-ARBA"/>
</dbReference>
<evidence type="ECO:0000313" key="8">
    <source>
        <dbReference type="Proteomes" id="UP000215413"/>
    </source>
</evidence>
<comment type="catalytic activity">
    <reaction evidence="1">
        <text>a uridine in RNA = a pseudouridine in RNA</text>
        <dbReference type="Rhea" id="RHEA:48348"/>
        <dbReference type="Rhea" id="RHEA-COMP:12068"/>
        <dbReference type="Rhea" id="RHEA-COMP:12069"/>
        <dbReference type="ChEBI" id="CHEBI:65314"/>
        <dbReference type="ChEBI" id="CHEBI:65315"/>
    </reaction>
</comment>
<evidence type="ECO:0000256" key="1">
    <source>
        <dbReference type="ARBA" id="ARBA00000073"/>
    </source>
</evidence>
<dbReference type="CDD" id="cd02869">
    <property type="entry name" value="PseudoU_synth_RluA_like"/>
    <property type="match status" value="1"/>
</dbReference>
<evidence type="ECO:0000256" key="2">
    <source>
        <dbReference type="ARBA" id="ARBA00010876"/>
    </source>
</evidence>
<comment type="caution">
    <text evidence="7">The sequence shown here is derived from an EMBL/GenBank/DDBJ whole genome shotgun (WGS) entry which is preliminary data.</text>
</comment>
<dbReference type="PANTHER" id="PTHR21600">
    <property type="entry name" value="MITOCHONDRIAL RNA PSEUDOURIDINE SYNTHASE"/>
    <property type="match status" value="1"/>
</dbReference>
<dbReference type="GO" id="GO:0000455">
    <property type="term" value="P:enzyme-directed rRNA pseudouridine synthesis"/>
    <property type="evidence" value="ECO:0007669"/>
    <property type="project" value="TreeGrafter"/>
</dbReference>
<gene>
    <name evidence="7" type="ORF">B9N49_05745</name>
</gene>
<evidence type="ECO:0000313" key="7">
    <source>
        <dbReference type="EMBL" id="OXZ27079.1"/>
    </source>
</evidence>
<organism evidence="7 8">
    <name type="scientific">Finegoldia magna</name>
    <name type="common">Peptostreptococcus magnus</name>
    <dbReference type="NCBI Taxonomy" id="1260"/>
    <lineage>
        <taxon>Bacteria</taxon>
        <taxon>Bacillati</taxon>
        <taxon>Bacillota</taxon>
        <taxon>Tissierellia</taxon>
        <taxon>Tissierellales</taxon>
        <taxon>Peptoniphilaceae</taxon>
        <taxon>Finegoldia</taxon>
    </lineage>
</organism>